<proteinExistence type="predicted"/>
<name>A0ABN9R0L6_9DINO</name>
<protein>
    <recommendedName>
        <fullName evidence="6">Protein kinase domain-containing protein</fullName>
    </recommendedName>
</protein>
<feature type="region of interest" description="Disordered" evidence="5">
    <location>
        <begin position="242"/>
        <end position="360"/>
    </location>
</feature>
<accession>A0ABN9R0L6</accession>
<dbReference type="PANTHER" id="PTHR24348">
    <property type="entry name" value="SERINE/THREONINE-PROTEIN KINASE UNC-51-RELATED"/>
    <property type="match status" value="1"/>
</dbReference>
<feature type="domain" description="Protein kinase" evidence="6">
    <location>
        <begin position="936"/>
        <end position="1255"/>
    </location>
</feature>
<dbReference type="PROSITE" id="PS00108">
    <property type="entry name" value="PROTEIN_KINASE_ST"/>
    <property type="match status" value="1"/>
</dbReference>
<evidence type="ECO:0000313" key="7">
    <source>
        <dbReference type="EMBL" id="CAK0810996.1"/>
    </source>
</evidence>
<reference evidence="7" key="1">
    <citation type="submission" date="2023-10" db="EMBL/GenBank/DDBJ databases">
        <authorList>
            <person name="Chen Y."/>
            <person name="Shah S."/>
            <person name="Dougan E. K."/>
            <person name="Thang M."/>
            <person name="Chan C."/>
        </authorList>
    </citation>
    <scope>NUCLEOTIDE SEQUENCE [LARGE SCALE GENOMIC DNA]</scope>
</reference>
<gene>
    <name evidence="7" type="ORF">PCOR1329_LOCUS15764</name>
</gene>
<evidence type="ECO:0000256" key="1">
    <source>
        <dbReference type="ARBA" id="ARBA00022679"/>
    </source>
</evidence>
<dbReference type="SMART" id="SM00220">
    <property type="entry name" value="S_TKc"/>
    <property type="match status" value="1"/>
</dbReference>
<evidence type="ECO:0000256" key="2">
    <source>
        <dbReference type="ARBA" id="ARBA00022741"/>
    </source>
</evidence>
<sequence length="1492" mass="163332">MPIRRLNVRGGTVADSAKTRGCKCTICGKADNSPDPVTPEHSRLWASYKAKSGDVFALEYTTDGPHCWYCLRVYDSRYKTEYPKVANFVTKYVEVHAIHEQFTKYSAWLVQKILDWVEEGNDRELMCQLTWPQATQLDQLTIFETVWNLPPQRCVELKDYSHGDPATNGRGDKKIKGPGGVDLVELNEPRIWTKERKIISQARRTVTVVDQSDPLAADHADHQLKALGKQMMNGNFDLAASSACGSSCSGQPARGGPSPGKAPEVPGDSFGQQGAGVVDAAEAGGAKVEGDAEVKRRRRVGAPTEAAAKGGESGGAPAPPKRRQGKAKANATELAAVGDGVGAGGQAKKKRGRKPNEGDKMLTQGLKELKEAKLNAKKFYGAEWKNTKRNWGNYLASLSEQIEHEEDEGALERLELVQRSASCARKVLHVISSKGLESKEFAEIYAEQVEWLQQFRGATNPFPKILQQRATRAAGAHAWPPPRFWPLLSDSELSFLDQVDDFQVELFGEKILAIVHENTPDDMKATLGELVAAFAPYADQFQSRKLPAEVETLQVIVRAPDYPPELSPEERAKKLGECLANFSTFHAGSALTAASKDEAARDRLRDLESAVKQHKDLTTKWQVTMELSPGALGEIGGLIKAMGSEAAEKVLTEEALTELKKKITGAVVEAIGHDPDKEIDQPKYENLSAFAKAMEEAVDVDWARPSVRFAEAGSLLSGALHTATLYDACKSAHEIHKDTAVKLASTLGDTAGLLFDLVEGCLGEAPRLGLCAWFEKAAKSEVGCKCMTEALASVAPALDSRKAVCRDFFGGTTEVVLKPDSDLSNYATFKIEGDLPKTLGVLNQIADRKLVSLELRFIEKFGDLVSACTKAYDARRKLNTRQERRMSESSVKEMTTVTMRLKELDTFMESVAKKGLTLFPAPVPQDGMEAFVKRPMSIGAVLNMGPFVATVAGFKEFLADATQAWLKDCLDMSNHVKSYVFAMTDQQKDSILSADLQGTLDSLVQPSQIQRCAKAASLLSVWRNWLKNLGVLTPGDFRDVGLTIDSLSQCSQFGAAARKIYIELPSVPNRVMRKRAAEAFKKENKVAVGSDLSRRLQALIEGEPAAAQQPPEAATGLQFVHSRRIVHRDLKPENILLAPSQGSALPDAKLSDFGLSKQIMDGYTHAETACGTPQYWAPEVVKHTVHGGGKYDFRADLWSLGMVLYVMLMGRVPFQHGEYVRFRGTWHADELHTGLTRRRPQDRMSLEECLQSAWVIDSGRQQAAPGALTRKALSESQLCAQGSQPARLDIRLPRAPADVAALKGELLDFASRHRVPASLHFLHLSVTFSEAMPEDAAKEAEEELVELARRHVPELKAPAGQGGQPLLSGEVLQQRQEELESLEAVYGSELEVLGTSEWLVRLGPRVALRVRLPPGYPVSQPPEPDFECPPHVRVPAELAEEMASQWLPGDFAVCLWAERLRSAVGPAGLEGGTGQRNASKHQRFVTSWAAGP</sequence>
<evidence type="ECO:0000256" key="4">
    <source>
        <dbReference type="ARBA" id="ARBA00022840"/>
    </source>
</evidence>
<evidence type="ECO:0000256" key="3">
    <source>
        <dbReference type="ARBA" id="ARBA00022777"/>
    </source>
</evidence>
<keyword evidence="8" id="KW-1185">Reference proteome</keyword>
<dbReference type="InterPro" id="IPR016135">
    <property type="entry name" value="UBQ-conjugating_enzyme/RWD"/>
</dbReference>
<keyword evidence="4" id="KW-0067">ATP-binding</keyword>
<dbReference type="Proteomes" id="UP001189429">
    <property type="component" value="Unassembled WGS sequence"/>
</dbReference>
<keyword evidence="3" id="KW-0418">Kinase</keyword>
<feature type="compositionally biased region" description="Low complexity" evidence="5">
    <location>
        <begin position="271"/>
        <end position="286"/>
    </location>
</feature>
<evidence type="ECO:0000313" key="8">
    <source>
        <dbReference type="Proteomes" id="UP001189429"/>
    </source>
</evidence>
<dbReference type="Gene3D" id="1.10.510.10">
    <property type="entry name" value="Transferase(Phosphotransferase) domain 1"/>
    <property type="match status" value="1"/>
</dbReference>
<dbReference type="SUPFAM" id="SSF54495">
    <property type="entry name" value="UBC-like"/>
    <property type="match status" value="1"/>
</dbReference>
<dbReference type="EMBL" id="CAUYUJ010004792">
    <property type="protein sequence ID" value="CAK0810996.1"/>
    <property type="molecule type" value="Genomic_DNA"/>
</dbReference>
<dbReference type="PANTHER" id="PTHR24348:SF22">
    <property type="entry name" value="NON-SPECIFIC SERINE_THREONINE PROTEIN KINASE"/>
    <property type="match status" value="1"/>
</dbReference>
<keyword evidence="2" id="KW-0547">Nucleotide-binding</keyword>
<keyword evidence="1" id="KW-0808">Transferase</keyword>
<dbReference type="InterPro" id="IPR000719">
    <property type="entry name" value="Prot_kinase_dom"/>
</dbReference>
<dbReference type="InterPro" id="IPR008271">
    <property type="entry name" value="Ser/Thr_kinase_AS"/>
</dbReference>
<dbReference type="InterPro" id="IPR045269">
    <property type="entry name" value="Atg1-like"/>
</dbReference>
<dbReference type="Pfam" id="PF00069">
    <property type="entry name" value="Pkinase"/>
    <property type="match status" value="1"/>
</dbReference>
<dbReference type="SUPFAM" id="SSF56112">
    <property type="entry name" value="Protein kinase-like (PK-like)"/>
    <property type="match status" value="1"/>
</dbReference>
<evidence type="ECO:0000259" key="6">
    <source>
        <dbReference type="PROSITE" id="PS50011"/>
    </source>
</evidence>
<organism evidence="7 8">
    <name type="scientific">Prorocentrum cordatum</name>
    <dbReference type="NCBI Taxonomy" id="2364126"/>
    <lineage>
        <taxon>Eukaryota</taxon>
        <taxon>Sar</taxon>
        <taxon>Alveolata</taxon>
        <taxon>Dinophyceae</taxon>
        <taxon>Prorocentrales</taxon>
        <taxon>Prorocentraceae</taxon>
        <taxon>Prorocentrum</taxon>
    </lineage>
</organism>
<dbReference type="PROSITE" id="PS50011">
    <property type="entry name" value="PROTEIN_KINASE_DOM"/>
    <property type="match status" value="1"/>
</dbReference>
<dbReference type="InterPro" id="IPR011009">
    <property type="entry name" value="Kinase-like_dom_sf"/>
</dbReference>
<evidence type="ECO:0000256" key="5">
    <source>
        <dbReference type="SAM" id="MobiDB-lite"/>
    </source>
</evidence>
<comment type="caution">
    <text evidence="7">The sequence shown here is derived from an EMBL/GenBank/DDBJ whole genome shotgun (WGS) entry which is preliminary data.</text>
</comment>